<evidence type="ECO:0000313" key="4">
    <source>
        <dbReference type="Proteomes" id="UP000030653"/>
    </source>
</evidence>
<name>M5GAR3_DACPD</name>
<dbReference type="OrthoDB" id="2576334at2759"/>
<keyword evidence="2" id="KW-0812">Transmembrane</keyword>
<dbReference type="AlphaFoldDB" id="M5GAR3"/>
<dbReference type="STRING" id="1858805.M5GAR3"/>
<dbReference type="HOGENOM" id="CLU_042067_0_0_1"/>
<feature type="compositionally biased region" description="Low complexity" evidence="1">
    <location>
        <begin position="303"/>
        <end position="323"/>
    </location>
</feature>
<dbReference type="OMA" id="SHMESNG"/>
<dbReference type="RefSeq" id="XP_040627915.1">
    <property type="nucleotide sequence ID" value="XM_040772975.1"/>
</dbReference>
<dbReference type="PANTHER" id="PTHR16861:SF4">
    <property type="entry name" value="SH3 DOMAIN PROTEIN (AFU_ORTHOLOGUE AFUA_1G13610)"/>
    <property type="match status" value="1"/>
</dbReference>
<feature type="region of interest" description="Disordered" evidence="1">
    <location>
        <begin position="421"/>
        <end position="472"/>
    </location>
</feature>
<accession>M5GAR3</accession>
<dbReference type="EMBL" id="JH795865">
    <property type="protein sequence ID" value="EJU01018.1"/>
    <property type="molecule type" value="Genomic_DNA"/>
</dbReference>
<dbReference type="CDD" id="cd12087">
    <property type="entry name" value="TM_EGFR-like"/>
    <property type="match status" value="1"/>
</dbReference>
<keyword evidence="2" id="KW-1133">Transmembrane helix</keyword>
<protein>
    <recommendedName>
        <fullName evidence="5">Mid2 domain-containing protein</fullName>
    </recommendedName>
</protein>
<reference evidence="3 4" key="1">
    <citation type="journal article" date="2012" name="Science">
        <title>The Paleozoic origin of enzymatic lignin decomposition reconstructed from 31 fungal genomes.</title>
        <authorList>
            <person name="Floudas D."/>
            <person name="Binder M."/>
            <person name="Riley R."/>
            <person name="Barry K."/>
            <person name="Blanchette R.A."/>
            <person name="Henrissat B."/>
            <person name="Martinez A.T."/>
            <person name="Otillar R."/>
            <person name="Spatafora J.W."/>
            <person name="Yadav J.S."/>
            <person name="Aerts A."/>
            <person name="Benoit I."/>
            <person name="Boyd A."/>
            <person name="Carlson A."/>
            <person name="Copeland A."/>
            <person name="Coutinho P.M."/>
            <person name="de Vries R.P."/>
            <person name="Ferreira P."/>
            <person name="Findley K."/>
            <person name="Foster B."/>
            <person name="Gaskell J."/>
            <person name="Glotzer D."/>
            <person name="Gorecki P."/>
            <person name="Heitman J."/>
            <person name="Hesse C."/>
            <person name="Hori C."/>
            <person name="Igarashi K."/>
            <person name="Jurgens J.A."/>
            <person name="Kallen N."/>
            <person name="Kersten P."/>
            <person name="Kohler A."/>
            <person name="Kuees U."/>
            <person name="Kumar T.K.A."/>
            <person name="Kuo A."/>
            <person name="LaButti K."/>
            <person name="Larrondo L.F."/>
            <person name="Lindquist E."/>
            <person name="Ling A."/>
            <person name="Lombard V."/>
            <person name="Lucas S."/>
            <person name="Lundell T."/>
            <person name="Martin R."/>
            <person name="McLaughlin D.J."/>
            <person name="Morgenstern I."/>
            <person name="Morin E."/>
            <person name="Murat C."/>
            <person name="Nagy L.G."/>
            <person name="Nolan M."/>
            <person name="Ohm R.A."/>
            <person name="Patyshakuliyeva A."/>
            <person name="Rokas A."/>
            <person name="Ruiz-Duenas F.J."/>
            <person name="Sabat G."/>
            <person name="Salamov A."/>
            <person name="Samejima M."/>
            <person name="Schmutz J."/>
            <person name="Slot J.C."/>
            <person name="St John F."/>
            <person name="Stenlid J."/>
            <person name="Sun H."/>
            <person name="Sun S."/>
            <person name="Syed K."/>
            <person name="Tsang A."/>
            <person name="Wiebenga A."/>
            <person name="Young D."/>
            <person name="Pisabarro A."/>
            <person name="Eastwood D.C."/>
            <person name="Martin F."/>
            <person name="Cullen D."/>
            <person name="Grigoriev I.V."/>
            <person name="Hibbett D.S."/>
        </authorList>
    </citation>
    <scope>NUCLEOTIDE SEQUENCE [LARGE SCALE GENOMIC DNA]</scope>
    <source>
        <strain evidence="3 4">DJM-731 SS1</strain>
    </source>
</reference>
<proteinExistence type="predicted"/>
<dbReference type="GeneID" id="63688037"/>
<evidence type="ECO:0000256" key="2">
    <source>
        <dbReference type="SAM" id="Phobius"/>
    </source>
</evidence>
<dbReference type="Proteomes" id="UP000030653">
    <property type="component" value="Unassembled WGS sequence"/>
</dbReference>
<gene>
    <name evidence="3" type="ORF">DACRYDRAFT_22836</name>
</gene>
<keyword evidence="4" id="KW-1185">Reference proteome</keyword>
<feature type="region of interest" description="Disordered" evidence="1">
    <location>
        <begin position="301"/>
        <end position="335"/>
    </location>
</feature>
<evidence type="ECO:0000313" key="3">
    <source>
        <dbReference type="EMBL" id="EJU01018.1"/>
    </source>
</evidence>
<dbReference type="PANTHER" id="PTHR16861">
    <property type="entry name" value="GLYCOPROTEIN 38"/>
    <property type="match status" value="1"/>
</dbReference>
<feature type="transmembrane region" description="Helical" evidence="2">
    <location>
        <begin position="342"/>
        <end position="365"/>
    </location>
</feature>
<dbReference type="Gene3D" id="2.60.120.260">
    <property type="entry name" value="Galactose-binding domain-like"/>
    <property type="match status" value="1"/>
</dbReference>
<keyword evidence="2" id="KW-0472">Membrane</keyword>
<sequence>MSIQPYNITLGEESPTFQYSPVRDGPATAGWNSSYSGTTVWLGNEGTTGIGTPYRHTELNGAGFTLNFEGTALYLCLTSNNQAVYHLTIDNVAYTTVAPSSDLACSTFPGAQTLLYANKLPYGSHIATFNTTMSGTGESLDFYGGVVTLSAGPQGTMVQPRQYIDDRSPVWQYQPWPWPQGSSTGEYNGTHSYACNYLAEVTATIQFNGSSIVMLIGSPAPNSFGYTIQFNNVETVYNSTNYWWANQQVMYFAGGLEPTHTYSLTLIDYDANQPNGPPGLNTSGTYCVNLDAAVLVQGTLPDSSTTTTSSSSITGIGGATQSSNADTGGTGSSGSSGLSGGAIAGIVIGIVVILAIVAFVIFLLSRMRKRARSHMESNGHAVFSRSFGTPQPPEPTPFVPPPSDLPTSAFTSDAPISLLGGATSSSSFRTEKTTRSPYPNVPYTQVRHGRGTTSEGGTSGSSDPRLTNEVLQNAPTVDLVTILNQRLRREQADNIEEPPQYG</sequence>
<evidence type="ECO:0000256" key="1">
    <source>
        <dbReference type="SAM" id="MobiDB-lite"/>
    </source>
</evidence>
<evidence type="ECO:0008006" key="5">
    <source>
        <dbReference type="Google" id="ProtNLM"/>
    </source>
</evidence>
<organism evidence="3 4">
    <name type="scientific">Dacryopinax primogenitus (strain DJM 731)</name>
    <name type="common">Brown rot fungus</name>
    <dbReference type="NCBI Taxonomy" id="1858805"/>
    <lineage>
        <taxon>Eukaryota</taxon>
        <taxon>Fungi</taxon>
        <taxon>Dikarya</taxon>
        <taxon>Basidiomycota</taxon>
        <taxon>Agaricomycotina</taxon>
        <taxon>Dacrymycetes</taxon>
        <taxon>Dacrymycetales</taxon>
        <taxon>Dacrymycetaceae</taxon>
        <taxon>Dacryopinax</taxon>
    </lineage>
</organism>
<feature type="compositionally biased region" description="Low complexity" evidence="1">
    <location>
        <begin position="451"/>
        <end position="462"/>
    </location>
</feature>